<feature type="compositionally biased region" description="Polar residues" evidence="5">
    <location>
        <begin position="504"/>
        <end position="527"/>
    </location>
</feature>
<feature type="coiled-coil region" evidence="4">
    <location>
        <begin position="229"/>
        <end position="375"/>
    </location>
</feature>
<feature type="region of interest" description="Disordered" evidence="5">
    <location>
        <begin position="504"/>
        <end position="623"/>
    </location>
</feature>
<evidence type="ECO:0000313" key="8">
    <source>
        <dbReference type="Proteomes" id="UP001318860"/>
    </source>
</evidence>
<evidence type="ECO:0000256" key="3">
    <source>
        <dbReference type="ARBA" id="ARBA00023242"/>
    </source>
</evidence>
<organism evidence="7 8">
    <name type="scientific">Rehmannia glutinosa</name>
    <name type="common">Chinese foxglove</name>
    <dbReference type="NCBI Taxonomy" id="99300"/>
    <lineage>
        <taxon>Eukaryota</taxon>
        <taxon>Viridiplantae</taxon>
        <taxon>Streptophyta</taxon>
        <taxon>Embryophyta</taxon>
        <taxon>Tracheophyta</taxon>
        <taxon>Spermatophyta</taxon>
        <taxon>Magnoliopsida</taxon>
        <taxon>eudicotyledons</taxon>
        <taxon>Gunneridae</taxon>
        <taxon>Pentapetalae</taxon>
        <taxon>asterids</taxon>
        <taxon>lamiids</taxon>
        <taxon>Lamiales</taxon>
        <taxon>Orobanchaceae</taxon>
        <taxon>Rehmannieae</taxon>
        <taxon>Rehmannia</taxon>
    </lineage>
</organism>
<feature type="coiled-coil region" evidence="4">
    <location>
        <begin position="64"/>
        <end position="172"/>
    </location>
</feature>
<dbReference type="InterPro" id="IPR013882">
    <property type="entry name" value="Ctp1_C"/>
</dbReference>
<gene>
    <name evidence="7" type="ORF">DH2020_002771</name>
</gene>
<dbReference type="Pfam" id="PF08573">
    <property type="entry name" value="SAE2"/>
    <property type="match status" value="1"/>
</dbReference>
<comment type="caution">
    <text evidence="7">The sequence shown here is derived from an EMBL/GenBank/DDBJ whole genome shotgun (WGS) entry which is preliminary data.</text>
</comment>
<comment type="subcellular location">
    <subcellularLocation>
        <location evidence="1">Nucleus</location>
    </subcellularLocation>
</comment>
<dbReference type="PANTHER" id="PTHR15107">
    <property type="entry name" value="RETINOBLASTOMA BINDING PROTEIN 8"/>
    <property type="match status" value="1"/>
</dbReference>
<keyword evidence="4" id="KW-0175">Coiled coil</keyword>
<dbReference type="Proteomes" id="UP001318860">
    <property type="component" value="Unassembled WGS sequence"/>
</dbReference>
<evidence type="ECO:0000256" key="2">
    <source>
        <dbReference type="ARBA" id="ARBA00022763"/>
    </source>
</evidence>
<accession>A0ABR0XV40</accession>
<keyword evidence="3" id="KW-0539">Nucleus</keyword>
<keyword evidence="8" id="KW-1185">Reference proteome</keyword>
<evidence type="ECO:0000256" key="4">
    <source>
        <dbReference type="SAM" id="Coils"/>
    </source>
</evidence>
<evidence type="ECO:0000313" key="7">
    <source>
        <dbReference type="EMBL" id="KAK6162930.1"/>
    </source>
</evidence>
<name>A0ABR0XV40_REHGL</name>
<evidence type="ECO:0000256" key="5">
    <source>
        <dbReference type="SAM" id="MobiDB-lite"/>
    </source>
</evidence>
<dbReference type="InterPro" id="IPR033316">
    <property type="entry name" value="RBBP8-like"/>
</dbReference>
<evidence type="ECO:0000256" key="1">
    <source>
        <dbReference type="ARBA" id="ARBA00004123"/>
    </source>
</evidence>
<proteinExistence type="predicted"/>
<protein>
    <recommendedName>
        <fullName evidence="6">DNA endonuclease activator Ctp1 C-terminal domain-containing protein</fullName>
    </recommendedName>
</protein>
<feature type="compositionally biased region" description="Basic and acidic residues" evidence="5">
    <location>
        <begin position="565"/>
        <end position="580"/>
    </location>
</feature>
<feature type="domain" description="DNA endonuclease activator Ctp1 C-terminal" evidence="6">
    <location>
        <begin position="664"/>
        <end position="696"/>
    </location>
</feature>
<dbReference type="EMBL" id="JABTTQ020000002">
    <property type="protein sequence ID" value="KAK6162930.1"/>
    <property type="molecule type" value="Genomic_DNA"/>
</dbReference>
<sequence>MESNLQKSPKLGHPADSSDAKYVSGLSTILVATIQEAKDRISQIEYIFCSQLFPNFQLNSQSLQKIYSEAREAAEDAYKEKEKELLLEIKKLQSQKQQVIEENQLLKLEKAKVVDMESQSCNRFKELEKELKQKTVEANEGREAHQNLQKLLESKSSLLHSYKKTVVELEEKNAMLLKMQKKLEVGTEELRLEVMKKSKEVDEVMELQNKLLQVNQSKASLIVQKEIQMKKYEEKSKGLISKLEKMENKVNELLSGLRDKTEEVDKGKELQGNLLRKIEFQASEIMNNEQLLDKYEKENRHLMAEVKSLVNRADELRKELGKKNLELEEVRKLQMQLLQQNDSLNFERIKRGKALEEFEEERKLLLDKQKGLENEVYKLQQSVSERSKESSEGMELHGKLLQQIEVKDSEIAAERRKRKDVIAAYKKLKSQYNYLLKKHSLTQESMLPLDKMDDESEIIRHNQIPVTSRVLENNKVSGIANDVTKPADEQEVLEDNKGVVSIQRASPVSPSTSNINIAPKWPSSTRSCPPVGAKRPNSYWRDTRSHQSRVGPDPHDDFLDTPLENVRENLGKATKEDIPDFPKTGPINMSIDNSDDSTQDMNADDGPQKLHMSPPKVGPSGFKYVEPVRKKSERESLKGVECKQCKKFYDAVLPGAGKNSNGDKQNIRCEHHDGVSRHRYRYAPPLTPDGFWNIGFESEM</sequence>
<evidence type="ECO:0000259" key="6">
    <source>
        <dbReference type="Pfam" id="PF08573"/>
    </source>
</evidence>
<keyword evidence="2" id="KW-0227">DNA damage</keyword>
<dbReference type="PANTHER" id="PTHR15107:SF0">
    <property type="entry name" value="DNA ENDONUCLEASE ACTIVATOR CTP1 C-TERMINAL DOMAIN-CONTAINING PROTEIN"/>
    <property type="match status" value="1"/>
</dbReference>
<reference evidence="7 8" key="1">
    <citation type="journal article" date="2021" name="Comput. Struct. Biotechnol. J.">
        <title>De novo genome assembly of the potent medicinal plant Rehmannia glutinosa using nanopore technology.</title>
        <authorList>
            <person name="Ma L."/>
            <person name="Dong C."/>
            <person name="Song C."/>
            <person name="Wang X."/>
            <person name="Zheng X."/>
            <person name="Niu Y."/>
            <person name="Chen S."/>
            <person name="Feng W."/>
        </authorList>
    </citation>
    <scope>NUCLEOTIDE SEQUENCE [LARGE SCALE GENOMIC DNA]</scope>
    <source>
        <strain evidence="7">DH-2019</strain>
    </source>
</reference>